<name>A0A382CVA1_9ZZZZ</name>
<protein>
    <submittedName>
        <fullName evidence="1">Uncharacterized protein</fullName>
    </submittedName>
</protein>
<dbReference type="EMBL" id="UINC01035979">
    <property type="protein sequence ID" value="SVB29237.1"/>
    <property type="molecule type" value="Genomic_DNA"/>
</dbReference>
<sequence length="25" mass="2844">VKLLISLNNNMTKSIKLQIGLVKQF</sequence>
<organism evidence="1">
    <name type="scientific">marine metagenome</name>
    <dbReference type="NCBI Taxonomy" id="408172"/>
    <lineage>
        <taxon>unclassified sequences</taxon>
        <taxon>metagenomes</taxon>
        <taxon>ecological metagenomes</taxon>
    </lineage>
</organism>
<gene>
    <name evidence="1" type="ORF">METZ01_LOCUS182091</name>
</gene>
<feature type="non-terminal residue" evidence="1">
    <location>
        <position position="1"/>
    </location>
</feature>
<dbReference type="AlphaFoldDB" id="A0A382CVA1"/>
<accession>A0A382CVA1</accession>
<evidence type="ECO:0000313" key="1">
    <source>
        <dbReference type="EMBL" id="SVB29237.1"/>
    </source>
</evidence>
<reference evidence="1" key="1">
    <citation type="submission" date="2018-05" db="EMBL/GenBank/DDBJ databases">
        <authorList>
            <person name="Lanie J.A."/>
            <person name="Ng W.-L."/>
            <person name="Kazmierczak K.M."/>
            <person name="Andrzejewski T.M."/>
            <person name="Davidsen T.M."/>
            <person name="Wayne K.J."/>
            <person name="Tettelin H."/>
            <person name="Glass J.I."/>
            <person name="Rusch D."/>
            <person name="Podicherti R."/>
            <person name="Tsui H.-C.T."/>
            <person name="Winkler M.E."/>
        </authorList>
    </citation>
    <scope>NUCLEOTIDE SEQUENCE</scope>
</reference>
<proteinExistence type="predicted"/>